<dbReference type="CDD" id="cd06183">
    <property type="entry name" value="cyt_b5_reduct_like"/>
    <property type="match status" value="1"/>
</dbReference>
<dbReference type="Pfam" id="PF00970">
    <property type="entry name" value="FAD_binding_6"/>
    <property type="match status" value="1"/>
</dbReference>
<dbReference type="Pfam" id="PF00174">
    <property type="entry name" value="Oxidored_molyb"/>
    <property type="match status" value="1"/>
</dbReference>
<evidence type="ECO:0000256" key="12">
    <source>
        <dbReference type="ARBA" id="ARBA00023004"/>
    </source>
</evidence>
<dbReference type="GO" id="GO:0043546">
    <property type="term" value="F:molybdopterin cofactor binding"/>
    <property type="evidence" value="ECO:0007669"/>
    <property type="project" value="TreeGrafter"/>
</dbReference>
<feature type="compositionally biased region" description="Basic and acidic residues" evidence="17">
    <location>
        <begin position="24"/>
        <end position="41"/>
    </location>
</feature>
<dbReference type="GO" id="GO:0020037">
    <property type="term" value="F:heme binding"/>
    <property type="evidence" value="ECO:0007669"/>
    <property type="project" value="InterPro"/>
</dbReference>
<evidence type="ECO:0000256" key="8">
    <source>
        <dbReference type="ARBA" id="ARBA00022630"/>
    </source>
</evidence>
<evidence type="ECO:0000256" key="1">
    <source>
        <dbReference type="ARBA" id="ARBA00001971"/>
    </source>
</evidence>
<dbReference type="Gene3D" id="3.10.120.10">
    <property type="entry name" value="Cytochrome b5-like heme/steroid binding domain"/>
    <property type="match status" value="1"/>
</dbReference>
<evidence type="ECO:0000256" key="9">
    <source>
        <dbReference type="ARBA" id="ARBA00022723"/>
    </source>
</evidence>
<feature type="region of interest" description="Disordered" evidence="17">
    <location>
        <begin position="1"/>
        <end position="41"/>
    </location>
</feature>
<dbReference type="PRINTS" id="PR00363">
    <property type="entry name" value="CYTOCHROMEB5"/>
</dbReference>
<dbReference type="GO" id="GO:0042128">
    <property type="term" value="P:nitrate assimilation"/>
    <property type="evidence" value="ECO:0007669"/>
    <property type="project" value="UniProtKB-KW"/>
</dbReference>
<evidence type="ECO:0000256" key="2">
    <source>
        <dbReference type="ARBA" id="ARBA00001974"/>
    </source>
</evidence>
<keyword evidence="7" id="KW-0349">Heme</keyword>
<dbReference type="GO" id="GO:0030151">
    <property type="term" value="F:molybdenum ion binding"/>
    <property type="evidence" value="ECO:0007669"/>
    <property type="project" value="InterPro"/>
</dbReference>
<evidence type="ECO:0000259" key="19">
    <source>
        <dbReference type="PROSITE" id="PS51384"/>
    </source>
</evidence>
<dbReference type="Gene3D" id="2.60.40.650">
    <property type="match status" value="1"/>
</dbReference>
<keyword evidence="6 16" id="KW-0500">Molybdenum</keyword>
<evidence type="ECO:0000256" key="10">
    <source>
        <dbReference type="ARBA" id="ARBA00022827"/>
    </source>
</evidence>
<name>Q4PRJ9_CYLFU</name>
<dbReference type="SUPFAM" id="SSF81296">
    <property type="entry name" value="E set domains"/>
    <property type="match status" value="1"/>
</dbReference>
<dbReference type="GO" id="GO:0050464">
    <property type="term" value="F:nitrate reductase (NADPH) activity"/>
    <property type="evidence" value="ECO:0007669"/>
    <property type="project" value="InterPro"/>
</dbReference>
<dbReference type="InterPro" id="IPR012137">
    <property type="entry name" value="Nitr_rd_NADH"/>
</dbReference>
<evidence type="ECO:0000256" key="7">
    <source>
        <dbReference type="ARBA" id="ARBA00022617"/>
    </source>
</evidence>
<dbReference type="PROSITE" id="PS51384">
    <property type="entry name" value="FAD_FR"/>
    <property type="match status" value="1"/>
</dbReference>
<reference evidence="20" key="1">
    <citation type="journal article" date="2005" name="FEBS J.">
        <title>A new molecular tool for transgenic diatoms: control of mRNA and protein biosynthesis by an inducible promoter-terminator cassette.</title>
        <authorList>
            <person name="Poulsen N."/>
            <person name="Kroger N."/>
        </authorList>
    </citation>
    <scope>NUCLEOTIDE SEQUENCE</scope>
</reference>
<evidence type="ECO:0000256" key="13">
    <source>
        <dbReference type="ARBA" id="ARBA00023063"/>
    </source>
</evidence>
<dbReference type="PRINTS" id="PR00407">
    <property type="entry name" value="EUMOPTERIN"/>
</dbReference>
<dbReference type="InterPro" id="IPR008333">
    <property type="entry name" value="Cbr1-like_FAD-bd_dom"/>
</dbReference>
<comment type="cofactor">
    <cofactor evidence="1">
        <name>heme</name>
        <dbReference type="ChEBI" id="CHEBI:30413"/>
    </cofactor>
</comment>
<dbReference type="InterPro" id="IPR001709">
    <property type="entry name" value="Flavoprot_Pyr_Nucl_cyt_Rdtase"/>
</dbReference>
<dbReference type="InterPro" id="IPR005066">
    <property type="entry name" value="MoCF_OxRdtse_dimer"/>
</dbReference>
<dbReference type="AlphaFoldDB" id="Q4PRJ9"/>
<dbReference type="SUPFAM" id="SSF63380">
    <property type="entry name" value="Riboflavin synthase domain-like"/>
    <property type="match status" value="1"/>
</dbReference>
<dbReference type="SUPFAM" id="SSF56524">
    <property type="entry name" value="Oxidoreductase molybdopterin-binding domain"/>
    <property type="match status" value="1"/>
</dbReference>
<dbReference type="PANTHER" id="PTHR19372:SF7">
    <property type="entry name" value="SULFITE OXIDASE, MITOCHONDRIAL"/>
    <property type="match status" value="1"/>
</dbReference>
<comment type="similarity">
    <text evidence="4 15">Belongs to the nitrate reductase family.</text>
</comment>
<keyword evidence="8" id="KW-0285">Flavoprotein</keyword>
<feature type="domain" description="FAD-binding FR-type" evidence="19">
    <location>
        <begin position="619"/>
        <end position="729"/>
    </location>
</feature>
<keyword evidence="10" id="KW-0274">FAD</keyword>
<dbReference type="InterPro" id="IPR039261">
    <property type="entry name" value="FNR_nucleotide-bd"/>
</dbReference>
<dbReference type="GO" id="GO:0006809">
    <property type="term" value="P:nitric oxide biosynthetic process"/>
    <property type="evidence" value="ECO:0007669"/>
    <property type="project" value="InterPro"/>
</dbReference>
<evidence type="ECO:0000256" key="11">
    <source>
        <dbReference type="ARBA" id="ARBA00023002"/>
    </source>
</evidence>
<evidence type="ECO:0000256" key="5">
    <source>
        <dbReference type="ARBA" id="ARBA00011738"/>
    </source>
</evidence>
<comment type="cofactor">
    <cofactor evidence="2">
        <name>FAD</name>
        <dbReference type="ChEBI" id="CHEBI:57692"/>
    </cofactor>
</comment>
<comment type="cofactor">
    <cofactor evidence="16">
        <name>Mo-molybdopterin</name>
        <dbReference type="ChEBI" id="CHEBI:71302"/>
    </cofactor>
    <text evidence="16">Binds 1 Mo-molybdopterin (Mo-MPT) cofactor per subunit.</text>
</comment>
<organism evidence="20">
    <name type="scientific">Cylindrotheca fusiformis</name>
    <name type="common">Marine diatom</name>
    <dbReference type="NCBI Taxonomy" id="2853"/>
    <lineage>
        <taxon>Eukaryota</taxon>
        <taxon>Sar</taxon>
        <taxon>Stramenopiles</taxon>
        <taxon>Ochrophyta</taxon>
        <taxon>Bacillariophyta</taxon>
        <taxon>Bacillariophyceae</taxon>
        <taxon>Bacillariophycidae</taxon>
        <taxon>Bacillariales</taxon>
        <taxon>Bacillariaceae</taxon>
        <taxon>Cylindrotheca</taxon>
    </lineage>
</organism>
<dbReference type="Gene3D" id="3.90.420.10">
    <property type="entry name" value="Oxidoreductase, molybdopterin-binding domain"/>
    <property type="match status" value="1"/>
</dbReference>
<dbReference type="EMBL" id="DQ060241">
    <property type="protein sequence ID" value="AAY59538.1"/>
    <property type="molecule type" value="Genomic_DNA"/>
</dbReference>
<protein>
    <recommendedName>
        <fullName evidence="15">Nitrate reductase</fullName>
    </recommendedName>
</protein>
<keyword evidence="14" id="KW-1015">Disulfide bond</keyword>
<dbReference type="PROSITE" id="PS00191">
    <property type="entry name" value="CYTOCHROME_B5_1"/>
    <property type="match status" value="1"/>
</dbReference>
<dbReference type="InterPro" id="IPR036400">
    <property type="entry name" value="Cyt_B5-like_heme/steroid_sf"/>
</dbReference>
<dbReference type="SUPFAM" id="SSF55856">
    <property type="entry name" value="Cytochrome b5-like heme/steroid binding domain"/>
    <property type="match status" value="1"/>
</dbReference>
<evidence type="ECO:0000256" key="3">
    <source>
        <dbReference type="ARBA" id="ARBA00003838"/>
    </source>
</evidence>
<dbReference type="FunFam" id="3.10.120.10:FF:000007">
    <property type="entry name" value="Sulfite oxidase, mitochondrial"/>
    <property type="match status" value="1"/>
</dbReference>
<dbReference type="InterPro" id="IPR017927">
    <property type="entry name" value="FAD-bd_FR_type"/>
</dbReference>
<evidence type="ECO:0000256" key="17">
    <source>
        <dbReference type="SAM" id="MobiDB-lite"/>
    </source>
</evidence>
<keyword evidence="11" id="KW-0560">Oxidoreductase</keyword>
<dbReference type="InterPro" id="IPR001199">
    <property type="entry name" value="Cyt_B5-like_heme/steroid-bd"/>
</dbReference>
<feature type="binding site" evidence="16">
    <location>
        <position position="148"/>
    </location>
    <ligand>
        <name>Mo-molybdopterin</name>
        <dbReference type="ChEBI" id="CHEBI:71302"/>
    </ligand>
    <ligandPart>
        <name>Mo</name>
        <dbReference type="ChEBI" id="CHEBI:28685"/>
    </ligandPart>
</feature>
<keyword evidence="9 16" id="KW-0479">Metal-binding</keyword>
<dbReference type="Gene3D" id="2.40.30.10">
    <property type="entry name" value="Translation factors"/>
    <property type="match status" value="1"/>
</dbReference>
<accession>Q4PRJ9</accession>
<dbReference type="Pfam" id="PF00175">
    <property type="entry name" value="NAD_binding_1"/>
    <property type="match status" value="1"/>
</dbReference>
<dbReference type="PIRSF" id="PIRSF000233">
    <property type="entry name" value="Nitr_rd_NADH"/>
    <property type="match status" value="1"/>
</dbReference>
<evidence type="ECO:0000256" key="6">
    <source>
        <dbReference type="ARBA" id="ARBA00022505"/>
    </source>
</evidence>
<keyword evidence="12" id="KW-0408">Iron</keyword>
<dbReference type="Gene3D" id="3.40.50.80">
    <property type="entry name" value="Nucleotide-binding domain of ferredoxin-NADP reductase (FNR) module"/>
    <property type="match status" value="1"/>
</dbReference>
<dbReference type="PRINTS" id="PR00406">
    <property type="entry name" value="CYTB5RDTASE"/>
</dbReference>
<dbReference type="InterPro" id="IPR001433">
    <property type="entry name" value="OxRdtase_FAD/NAD-bd"/>
</dbReference>
<dbReference type="FunFam" id="3.90.420.10:FF:000003">
    <property type="entry name" value="Nitrate reductase"/>
    <property type="match status" value="1"/>
</dbReference>
<dbReference type="SUPFAM" id="SSF52343">
    <property type="entry name" value="Ferredoxin reductase-like, C-terminal NADP-linked domain"/>
    <property type="match status" value="1"/>
</dbReference>
<evidence type="ECO:0000256" key="15">
    <source>
        <dbReference type="PIRNR" id="PIRNR000233"/>
    </source>
</evidence>
<evidence type="ECO:0000256" key="16">
    <source>
        <dbReference type="PIRSR" id="PIRSR000233-1"/>
    </source>
</evidence>
<dbReference type="FunFam" id="2.40.30.10:FF:000021">
    <property type="entry name" value="NADH-cytochrome b5 reductase"/>
    <property type="match status" value="1"/>
</dbReference>
<evidence type="ECO:0000256" key="4">
    <source>
        <dbReference type="ARBA" id="ARBA00006253"/>
    </source>
</evidence>
<dbReference type="PRINTS" id="PR00371">
    <property type="entry name" value="FPNCR"/>
</dbReference>
<dbReference type="PANTHER" id="PTHR19372">
    <property type="entry name" value="SULFITE REDUCTASE"/>
    <property type="match status" value="1"/>
</dbReference>
<proteinExistence type="inferred from homology"/>
<keyword evidence="13 15" id="KW-0534">Nitrate assimilation</keyword>
<dbReference type="InterPro" id="IPR018506">
    <property type="entry name" value="Cyt_B5_heme-BS"/>
</dbReference>
<dbReference type="InterPro" id="IPR036374">
    <property type="entry name" value="OxRdtase_Mopterin-bd_sf"/>
</dbReference>
<dbReference type="InterPro" id="IPR008335">
    <property type="entry name" value="Mopterin_OxRdtase_euk"/>
</dbReference>
<sequence length="873" mass="98527">MCKTTESGAEAMYGPYPSAVPVPHIDKDGNTPPLDDVKGAKSYKDLDKYPDHRDLKTPDEWIPRDGRLVRLTGRHPFNVEPPMSELRKTRFITPSSLHYVRNHGACPRLTWEDHTLLLGGDVTHKMELTMDELVASGPHREIPVTLVCAGNRRKEQNMIRQTIGFSWGPCGVSTNVYKGVLLRDLLIKAGVSDKHMRGKHVEFIGVEDLPNKVGPGPFPDEPWGKLVKYGTSIPLSRAMNAAYDVMVAWEANGERLLPDHGYPVRLIIPGYIGGRMIKWLKEINVIDHETKNHYHYHDNRILPPHITAEESLKGQWWYKPEYIFNELNINSAIASPLHDEELPIAKNIDKSYNVSGYAYTGGGRMITRVEVSTDGGIHWELATLDRKEMPTEHDMYWCWVWWDYELKVADLVGCKEIWCRAWDESNMCQPIHPTWNLMGMGNNQVFRLKVHMDKKASGQHVFRFEQPTQPGQLAGGWMTKLAGKPISAGFGRLLDLAGDSVPSCPPSDAEKKDTSGKKTFTMEEIRKHNTEEDCWIIVNNRVYDATEYLELHPGGTDSIVINAGEDATEDFVAIHSMKATKMLEKYYIGDLDTAAASVNKREEEDLVDSKGNKLALNPRRKTQFRLQNKIVLSRDSFMLDFALPTPQHVLGLPTGKHMFMSAVINGETVLRRYTPISSNYDVGCVKFVIKAYRPCERFPSGGKMSQYVDNLKIGDVMDFRGPVGEFEYVADGNFLLDGEECHGTKFNMVAGGTGITPCMQIAAEILRHPLDNTQISLIFAAREEGDLLMRSTLDEWAANFPDKFKVHYILSDSWPTDWKYSTGFVDRKLFSDRFFSAGDGVYNLMCGPPVMLDRGCTPNLTALGHKKSSIFSF</sequence>
<dbReference type="InterPro" id="IPR017938">
    <property type="entry name" value="Riboflavin_synthase-like_b-brl"/>
</dbReference>
<comment type="function">
    <text evidence="3 15">Nitrate reductase is a key enzyme involved in the first step of nitrate assimilation in plants, fungi and bacteria.</text>
</comment>
<dbReference type="Pfam" id="PF03404">
    <property type="entry name" value="Mo-co_dimer"/>
    <property type="match status" value="1"/>
</dbReference>
<comment type="subunit">
    <text evidence="5">Homodimer.</text>
</comment>
<dbReference type="GO" id="GO:0006790">
    <property type="term" value="P:sulfur compound metabolic process"/>
    <property type="evidence" value="ECO:0007669"/>
    <property type="project" value="TreeGrafter"/>
</dbReference>
<dbReference type="InterPro" id="IPR000572">
    <property type="entry name" value="OxRdtase_Mopterin-bd_dom"/>
</dbReference>
<dbReference type="InterPro" id="IPR014756">
    <property type="entry name" value="Ig_E-set"/>
</dbReference>
<evidence type="ECO:0000256" key="14">
    <source>
        <dbReference type="ARBA" id="ARBA00023157"/>
    </source>
</evidence>
<feature type="domain" description="Cytochrome b5 heme-binding" evidence="18">
    <location>
        <begin position="517"/>
        <end position="592"/>
    </location>
</feature>
<evidence type="ECO:0000313" key="20">
    <source>
        <dbReference type="EMBL" id="AAY59538.1"/>
    </source>
</evidence>
<dbReference type="Pfam" id="PF00173">
    <property type="entry name" value="Cyt-b5"/>
    <property type="match status" value="1"/>
</dbReference>
<dbReference type="GO" id="GO:0008482">
    <property type="term" value="F:sulfite oxidase activity"/>
    <property type="evidence" value="ECO:0007669"/>
    <property type="project" value="TreeGrafter"/>
</dbReference>
<dbReference type="PROSITE" id="PS50255">
    <property type="entry name" value="CYTOCHROME_B5_2"/>
    <property type="match status" value="1"/>
</dbReference>
<evidence type="ECO:0000259" key="18">
    <source>
        <dbReference type="PROSITE" id="PS50255"/>
    </source>
</evidence>
<dbReference type="SMART" id="SM01117">
    <property type="entry name" value="Cyt-b5"/>
    <property type="match status" value="1"/>
</dbReference>